<reference evidence="1" key="1">
    <citation type="journal article" date="2019" name="MBio">
        <title>Virus Genomes from Deep Sea Sediments Expand the Ocean Megavirome and Support Independent Origins of Viral Gigantism.</title>
        <authorList>
            <person name="Backstrom D."/>
            <person name="Yutin N."/>
            <person name="Jorgensen S.L."/>
            <person name="Dharamshi J."/>
            <person name="Homa F."/>
            <person name="Zaremba-Niedwiedzka K."/>
            <person name="Spang A."/>
            <person name="Wolf Y.I."/>
            <person name="Koonin E.V."/>
            <person name="Ettema T.J."/>
        </authorList>
    </citation>
    <scope>NUCLEOTIDE SEQUENCE</scope>
</reference>
<evidence type="ECO:0000313" key="1">
    <source>
        <dbReference type="EMBL" id="QBK93062.1"/>
    </source>
</evidence>
<dbReference type="Gene3D" id="2.60.120.40">
    <property type="match status" value="1"/>
</dbReference>
<gene>
    <name evidence="1" type="ORF">LCPAC403_01960</name>
</gene>
<accession>A0A481ZCJ9</accession>
<organism evidence="1">
    <name type="scientific">Pithovirus LCPAC403</name>
    <dbReference type="NCBI Taxonomy" id="2506596"/>
    <lineage>
        <taxon>Viruses</taxon>
        <taxon>Pithoviruses</taxon>
    </lineage>
</organism>
<proteinExistence type="predicted"/>
<name>A0A481ZCJ9_9VIRU</name>
<dbReference type="InterPro" id="IPR008983">
    <property type="entry name" value="Tumour_necrosis_fac-like_dom"/>
</dbReference>
<dbReference type="EMBL" id="MK500589">
    <property type="protein sequence ID" value="QBK93062.1"/>
    <property type="molecule type" value="Genomic_DNA"/>
</dbReference>
<protein>
    <submittedName>
        <fullName evidence="1">Uncharacterized protein</fullName>
    </submittedName>
</protein>
<sequence length="293" mass="32698">MGCDKDCRKDCHKCKKRCKRVDNNFYSVDGKFSGECSRKSLPIPPSTDGVHLLVKEWAQLFVSDNSTWVTVPQTETYVFLCVEEESFWEVHPDKFSKNIIDVFCAKKFDKLLDCGNDTLYTLTKDKCGLRWVKDCTLAIEPFPMYVNGTSAGILLPFDTLVTVEFDTIILVNGWTLDTPGVWIVNNGGTYKVDYSINLRSISSPEGVDENVEISTQYYVNDLPVGIPLDQGVYVSGVSGVQRPSETMSGSAILALTASDKLKLMCKRLDVDNQSVINVIPAKSTMTGLRIKEE</sequence>